<sequence length="36" mass="4118">MFATERTRRSGHDRRLSIVAGFVFSAPFVPVRALLR</sequence>
<keyword evidence="3" id="KW-1185">Reference proteome</keyword>
<organism evidence="2 3">
    <name type="scientific">Rhodococcus rhodnii LMG 5362</name>
    <dbReference type="NCBI Taxonomy" id="1273125"/>
    <lineage>
        <taxon>Bacteria</taxon>
        <taxon>Bacillati</taxon>
        <taxon>Actinomycetota</taxon>
        <taxon>Actinomycetes</taxon>
        <taxon>Mycobacteriales</taxon>
        <taxon>Nocardiaceae</taxon>
        <taxon>Rhodococcus</taxon>
    </lineage>
</organism>
<comment type="caution">
    <text evidence="2">The sequence shown here is derived from an EMBL/GenBank/DDBJ whole genome shotgun (WGS) entry which is preliminary data.</text>
</comment>
<reference evidence="2 3" key="1">
    <citation type="journal article" date="2013" name="Genome Announc.">
        <title>Draft Genome Sequence of Rhodococcus rhodnii Strain LMG5362, a Symbiont of Rhodnius prolixus (Hemiptera, Reduviidae, Triatominae), the Principle Vector of Trypanosoma cruzi.</title>
        <authorList>
            <person name="Pachebat J.A."/>
            <person name="van Keulen G."/>
            <person name="Whitten M.M."/>
            <person name="Girdwood S."/>
            <person name="Del Sol R."/>
            <person name="Dyson P.J."/>
            <person name="Facey P.D."/>
        </authorList>
    </citation>
    <scope>NUCLEOTIDE SEQUENCE [LARGE SCALE GENOMIC DNA]</scope>
    <source>
        <strain evidence="2 3">LMG 5362</strain>
    </source>
</reference>
<keyword evidence="1" id="KW-0812">Transmembrane</keyword>
<dbReference type="AlphaFoldDB" id="R7WRN7"/>
<evidence type="ECO:0000313" key="3">
    <source>
        <dbReference type="Proteomes" id="UP000013525"/>
    </source>
</evidence>
<evidence type="ECO:0000256" key="1">
    <source>
        <dbReference type="SAM" id="Phobius"/>
    </source>
</evidence>
<evidence type="ECO:0000313" key="2">
    <source>
        <dbReference type="EMBL" id="EOM77997.1"/>
    </source>
</evidence>
<feature type="transmembrane region" description="Helical" evidence="1">
    <location>
        <begin position="16"/>
        <end position="35"/>
    </location>
</feature>
<protein>
    <submittedName>
        <fullName evidence="2">Uncharacterized protein</fullName>
    </submittedName>
</protein>
<proteinExistence type="predicted"/>
<keyword evidence="1" id="KW-1133">Transmembrane helix</keyword>
<accession>R7WRN7</accession>
<name>R7WRN7_9NOCA</name>
<dbReference type="Proteomes" id="UP000013525">
    <property type="component" value="Unassembled WGS sequence"/>
</dbReference>
<gene>
    <name evidence="2" type="ORF">Rrhod_0671</name>
</gene>
<keyword evidence="1" id="KW-0472">Membrane</keyword>
<dbReference type="EMBL" id="APMY01000020">
    <property type="protein sequence ID" value="EOM77997.1"/>
    <property type="molecule type" value="Genomic_DNA"/>
</dbReference>